<organism evidence="2 3">
    <name type="scientific">Sporisorium graminicola</name>
    <dbReference type="NCBI Taxonomy" id="280036"/>
    <lineage>
        <taxon>Eukaryota</taxon>
        <taxon>Fungi</taxon>
        <taxon>Dikarya</taxon>
        <taxon>Basidiomycota</taxon>
        <taxon>Ustilaginomycotina</taxon>
        <taxon>Ustilaginomycetes</taxon>
        <taxon>Ustilaginales</taxon>
        <taxon>Ustilaginaceae</taxon>
        <taxon>Sporisorium</taxon>
    </lineage>
</organism>
<feature type="signal peptide" evidence="1">
    <location>
        <begin position="1"/>
        <end position="27"/>
    </location>
</feature>
<evidence type="ECO:0000256" key="1">
    <source>
        <dbReference type="SAM" id="SignalP"/>
    </source>
</evidence>
<sequence>MVVFKPSLVLFSVVLALGVAVIPAVHAAGFKLEIDTDDDQASKAKEPMKAPFACVIKSTSCKSTAHYLNQEYGPSLNLTTCHHDADWKNYWNRVTVGSGNGMFVNTFYVSTAADASVLRSAVEGGKCSVSKDTRPGALLTAAAVRDMLDDVINTHTRCNAYITCDRTDQVDDKCFPITAHDSKKDDDDDK</sequence>
<dbReference type="Proteomes" id="UP000306050">
    <property type="component" value="Chromosome SGRAM_1"/>
</dbReference>
<dbReference type="RefSeq" id="XP_029743014.1">
    <property type="nucleotide sequence ID" value="XM_029881628.1"/>
</dbReference>
<dbReference type="OrthoDB" id="2555525at2759"/>
<accession>A0A4V6EUN0</accession>
<reference evidence="2 3" key="1">
    <citation type="submission" date="2019-05" db="EMBL/GenBank/DDBJ databases">
        <title>Sporisorium graminicola CBS 10092 draft sequencing and annotation.</title>
        <authorList>
            <person name="Solano-Gonzalez S."/>
            <person name="Caddick M.X."/>
            <person name="Darby A."/>
        </authorList>
    </citation>
    <scope>NUCLEOTIDE SEQUENCE [LARGE SCALE GENOMIC DNA]</scope>
    <source>
        <strain evidence="2 3">CBS 10092</strain>
    </source>
</reference>
<evidence type="ECO:0008006" key="4">
    <source>
        <dbReference type="Google" id="ProtNLM"/>
    </source>
</evidence>
<name>A0A4V6EUN0_9BASI</name>
<proteinExistence type="predicted"/>
<dbReference type="KEGG" id="sgra:EX895_001028"/>
<evidence type="ECO:0000313" key="2">
    <source>
        <dbReference type="EMBL" id="TKY91029.1"/>
    </source>
</evidence>
<keyword evidence="1" id="KW-0732">Signal</keyword>
<keyword evidence="3" id="KW-1185">Reference proteome</keyword>
<feature type="chain" id="PRO_5020993053" description="Ecp2 effector protein domain-containing protein" evidence="1">
    <location>
        <begin position="28"/>
        <end position="190"/>
    </location>
</feature>
<evidence type="ECO:0000313" key="3">
    <source>
        <dbReference type="Proteomes" id="UP000306050"/>
    </source>
</evidence>
<protein>
    <recommendedName>
        <fullName evidence="4">Ecp2 effector protein domain-containing protein</fullName>
    </recommendedName>
</protein>
<dbReference type="GeneID" id="40723923"/>
<gene>
    <name evidence="2" type="ORF">EX895_001028</name>
</gene>
<comment type="caution">
    <text evidence="2">The sequence shown here is derived from an EMBL/GenBank/DDBJ whole genome shotgun (WGS) entry which is preliminary data.</text>
</comment>
<dbReference type="AlphaFoldDB" id="A0A4V6EUN0"/>
<dbReference type="EMBL" id="SRRM01000002">
    <property type="protein sequence ID" value="TKY91029.1"/>
    <property type="molecule type" value="Genomic_DNA"/>
</dbReference>